<evidence type="ECO:0000313" key="3">
    <source>
        <dbReference type="Proteomes" id="UP000239759"/>
    </source>
</evidence>
<comment type="caution">
    <text evidence="2">The sequence shown here is derived from an EMBL/GenBank/DDBJ whole genome shotgun (WGS) entry which is preliminary data.</text>
</comment>
<evidence type="ECO:0000313" key="2">
    <source>
        <dbReference type="EMBL" id="PPB02426.1"/>
    </source>
</evidence>
<dbReference type="AlphaFoldDB" id="A0AAP8QD44"/>
<organism evidence="2 3">
    <name type="scientific">Brevibacillus laterosporus</name>
    <name type="common">Bacillus laterosporus</name>
    <dbReference type="NCBI Taxonomy" id="1465"/>
    <lineage>
        <taxon>Bacteria</taxon>
        <taxon>Bacillati</taxon>
        <taxon>Bacillota</taxon>
        <taxon>Bacilli</taxon>
        <taxon>Bacillales</taxon>
        <taxon>Paenibacillaceae</taxon>
        <taxon>Brevibacillus</taxon>
    </lineage>
</organism>
<dbReference type="GO" id="GO:0003677">
    <property type="term" value="F:DNA binding"/>
    <property type="evidence" value="ECO:0007669"/>
    <property type="project" value="InterPro"/>
</dbReference>
<protein>
    <submittedName>
        <fullName evidence="2">Transcriptional regulator</fullName>
    </submittedName>
</protein>
<dbReference type="InterPro" id="IPR010982">
    <property type="entry name" value="Lambda_DNA-bd_dom_sf"/>
</dbReference>
<gene>
    <name evidence="2" type="ORF">C4A77_11885</name>
</gene>
<dbReference type="EMBL" id="PRKQ01000012">
    <property type="protein sequence ID" value="PPB02426.1"/>
    <property type="molecule type" value="Genomic_DNA"/>
</dbReference>
<accession>A0AAP8QD44</accession>
<reference evidence="2 3" key="1">
    <citation type="submission" date="2018-02" db="EMBL/GenBank/DDBJ databases">
        <title>Comparative analysis of genomes of three Brevibacillus laterosporus strains producers of potent antimicrobials isolated from silage.</title>
        <authorList>
            <person name="Kojic M."/>
            <person name="Miljkovic M."/>
            <person name="Studholme D."/>
            <person name="Filipic B."/>
        </authorList>
    </citation>
    <scope>NUCLEOTIDE SEQUENCE [LARGE SCALE GENOMIC DNA]</scope>
    <source>
        <strain evidence="2 3">BGSP11</strain>
    </source>
</reference>
<dbReference type="RefSeq" id="WP_104031937.1">
    <property type="nucleotide sequence ID" value="NZ_PRKQ01000012.1"/>
</dbReference>
<dbReference type="Pfam" id="PF01381">
    <property type="entry name" value="HTH_3"/>
    <property type="match status" value="1"/>
</dbReference>
<dbReference type="Gene3D" id="1.10.260.40">
    <property type="entry name" value="lambda repressor-like DNA-binding domains"/>
    <property type="match status" value="1"/>
</dbReference>
<dbReference type="InterPro" id="IPR001387">
    <property type="entry name" value="Cro/C1-type_HTH"/>
</dbReference>
<feature type="domain" description="HTH cro/C1-type" evidence="1">
    <location>
        <begin position="16"/>
        <end position="71"/>
    </location>
</feature>
<evidence type="ECO:0000259" key="1">
    <source>
        <dbReference type="PROSITE" id="PS50943"/>
    </source>
</evidence>
<dbReference type="SMART" id="SM00530">
    <property type="entry name" value="HTH_XRE"/>
    <property type="match status" value="1"/>
</dbReference>
<sequence length="434" mass="50854">MEGNETLHYTSLGELINIKREKMGMSLSELGRLTGIHKSVLGRIERGETKRPELNTIKAISDVLALPYKDIIEYYAEIEQRINALHRLLLESIEVNNLYSISKVANKILESPYEETYTSLEYLYKLTHSINNSEIKVTLYKIIAKYAREHGAQIYLAKSLLQQYLIERDDFSKLDTVYQSAKYILYYADFLPSKDRILMYYKLGVHAYNLRLFEDCIELCKYVLEEENSNREIKIESMVAIYNSYYYLDDLANFEYYLKMYTSHPLADKYRSKFAFAALNAKKGETVLAITQLQECLAYTAKETALYVTNMLFELLIKKSDLFKIEELILPQDKRIKDIPLRSPYQISELARFYKLKGDYYVMKDLLDYGVDFYIESSILYAKVSAHDKGYEIVRNIVHLLPRGNMEFKMTIFKKIEKMYNVISLNDGGLFDEK</sequence>
<dbReference type="CDD" id="cd00093">
    <property type="entry name" value="HTH_XRE"/>
    <property type="match status" value="1"/>
</dbReference>
<dbReference type="SUPFAM" id="SSF47413">
    <property type="entry name" value="lambda repressor-like DNA-binding domains"/>
    <property type="match status" value="1"/>
</dbReference>
<name>A0AAP8QD44_BRELA</name>
<proteinExistence type="predicted"/>
<dbReference type="Proteomes" id="UP000239759">
    <property type="component" value="Unassembled WGS sequence"/>
</dbReference>
<dbReference type="PROSITE" id="PS50943">
    <property type="entry name" value="HTH_CROC1"/>
    <property type="match status" value="1"/>
</dbReference>